<evidence type="ECO:0000259" key="3">
    <source>
        <dbReference type="PROSITE" id="PS50048"/>
    </source>
</evidence>
<protein>
    <recommendedName>
        <fullName evidence="3">Zn(2)-C6 fungal-type domain-containing protein</fullName>
    </recommendedName>
</protein>
<dbReference type="SUPFAM" id="SSF57701">
    <property type="entry name" value="Zn2/Cys6 DNA-binding domain"/>
    <property type="match status" value="1"/>
</dbReference>
<dbReference type="EMBL" id="JAEUBG010000340">
    <property type="protein sequence ID" value="KAH3688481.1"/>
    <property type="molecule type" value="Genomic_DNA"/>
</dbReference>
<comment type="caution">
    <text evidence="4">The sequence shown here is derived from an EMBL/GenBank/DDBJ whole genome shotgun (WGS) entry which is preliminary data.</text>
</comment>
<dbReference type="OrthoDB" id="2943660at2759"/>
<dbReference type="GO" id="GO:0045944">
    <property type="term" value="P:positive regulation of transcription by RNA polymerase II"/>
    <property type="evidence" value="ECO:0007669"/>
    <property type="project" value="UniProtKB-ARBA"/>
</dbReference>
<dbReference type="CDD" id="cd00067">
    <property type="entry name" value="GAL4"/>
    <property type="match status" value="1"/>
</dbReference>
<dbReference type="PANTHER" id="PTHR46910">
    <property type="entry name" value="TRANSCRIPTION FACTOR PDR1"/>
    <property type="match status" value="1"/>
</dbReference>
<dbReference type="Pfam" id="PF00172">
    <property type="entry name" value="Zn_clus"/>
    <property type="match status" value="1"/>
</dbReference>
<dbReference type="InterPro" id="IPR001138">
    <property type="entry name" value="Zn2Cys6_DnaBD"/>
</dbReference>
<evidence type="ECO:0000313" key="5">
    <source>
        <dbReference type="Proteomes" id="UP000774326"/>
    </source>
</evidence>
<feature type="domain" description="Zn(2)-C6 fungal-type" evidence="3">
    <location>
        <begin position="31"/>
        <end position="62"/>
    </location>
</feature>
<reference evidence="4" key="2">
    <citation type="submission" date="2021-01" db="EMBL/GenBank/DDBJ databases">
        <authorList>
            <person name="Schikora-Tamarit M.A."/>
        </authorList>
    </citation>
    <scope>NUCLEOTIDE SEQUENCE</scope>
    <source>
        <strain evidence="4">CBS2887</strain>
    </source>
</reference>
<dbReference type="Proteomes" id="UP000774326">
    <property type="component" value="Unassembled WGS sequence"/>
</dbReference>
<sequence>MTKRAPSTQTGADTAANATTSATKRQRIIRSCINCRARKLKCDQSRPICNKCLKSNLEDCHYISGEDETSIACFDRKIMELQEALDSLYKEKCEAQTSSVSITNTSAPATDNLFNRQYLVGSTMSGTAFVRKYDPFYKAMLENCEFASRNAALPVNSTSKDKSSSQSTEHLQAKIIKHGIPLYLLIKPHLKDFQNVQSLVRLFFESELCCVYSFLNKSSFIGRFYDLYDDTHTIRDDVCSTGSDYIFLGQLLLVMKMSILSRYNYNNTVMSDFDQSGLDLVPLANLCVAEVSSPILEKNNIMSYAQLLLLLNYYQLHTPEFGSNTSDYLQFDISGLVKTCLIARYNVDPSPSDPQCHMIRKIWFHVLELSYIKFVKDGDPLITSSIPTDQGQMVYTTKLPSLSMAEDDMDRAVIRNMETRREIHVYFQRVFDLASNVVNPPPLAEIRQSYIHLMNVMTKIGLPKAVTKQELNSMDQRTNSINRLSRLFQISNFLDVYSLIFSLSVPLFYNYKAIKDFGTAQEILMLMTKGACAMLPLNYFMDVSSSSTDASGANSFKYNINVQFGHSVHLMGSILECCNKIIVVLITVLSRVCYYGMVKTEKESIKYQVLEDVIFNNLKVLLFNIGKLSNRYLFAKEIHLLTVFKIIMNFGKEQKCHLTKGYLKLLQQNEMLRETTAFDEDICEVITNIGSLKGHETPQGDPTADSSTFKITDDGFLSELQTSNQSIDLYFEKLFHLMSQNGNMEILENIISKGSFLEG</sequence>
<dbReference type="SMART" id="SM00066">
    <property type="entry name" value="GAL4"/>
    <property type="match status" value="1"/>
</dbReference>
<dbReference type="InterPro" id="IPR050987">
    <property type="entry name" value="AtrR-like"/>
</dbReference>
<proteinExistence type="predicted"/>
<evidence type="ECO:0000256" key="1">
    <source>
        <dbReference type="ARBA" id="ARBA00023242"/>
    </source>
</evidence>
<name>A0A9P8QDK0_WICPI</name>
<accession>A0A9P8QDK0</accession>
<gene>
    <name evidence="4" type="ORF">WICPIJ_000544</name>
</gene>
<feature type="compositionally biased region" description="Low complexity" evidence="2">
    <location>
        <begin position="8"/>
        <end position="22"/>
    </location>
</feature>
<organism evidence="4 5">
    <name type="scientific">Wickerhamomyces pijperi</name>
    <name type="common">Yeast</name>
    <name type="synonym">Pichia pijperi</name>
    <dbReference type="NCBI Taxonomy" id="599730"/>
    <lineage>
        <taxon>Eukaryota</taxon>
        <taxon>Fungi</taxon>
        <taxon>Dikarya</taxon>
        <taxon>Ascomycota</taxon>
        <taxon>Saccharomycotina</taxon>
        <taxon>Saccharomycetes</taxon>
        <taxon>Phaffomycetales</taxon>
        <taxon>Wickerhamomycetaceae</taxon>
        <taxon>Wickerhamomyces</taxon>
    </lineage>
</organism>
<dbReference type="PROSITE" id="PS50048">
    <property type="entry name" value="ZN2_CY6_FUNGAL_2"/>
    <property type="match status" value="1"/>
</dbReference>
<dbReference type="InterPro" id="IPR036864">
    <property type="entry name" value="Zn2-C6_fun-type_DNA-bd_sf"/>
</dbReference>
<dbReference type="AlphaFoldDB" id="A0A9P8QDK0"/>
<reference evidence="4" key="1">
    <citation type="journal article" date="2021" name="Open Biol.">
        <title>Shared evolutionary footprints suggest mitochondrial oxidative damage underlies multiple complex I losses in fungi.</title>
        <authorList>
            <person name="Schikora-Tamarit M.A."/>
            <person name="Marcet-Houben M."/>
            <person name="Nosek J."/>
            <person name="Gabaldon T."/>
        </authorList>
    </citation>
    <scope>NUCLEOTIDE SEQUENCE</scope>
    <source>
        <strain evidence="4">CBS2887</strain>
    </source>
</reference>
<dbReference type="PROSITE" id="PS00463">
    <property type="entry name" value="ZN2_CY6_FUNGAL_1"/>
    <property type="match status" value="1"/>
</dbReference>
<feature type="region of interest" description="Disordered" evidence="2">
    <location>
        <begin position="1"/>
        <end position="22"/>
    </location>
</feature>
<dbReference type="GO" id="GO:0000981">
    <property type="term" value="F:DNA-binding transcription factor activity, RNA polymerase II-specific"/>
    <property type="evidence" value="ECO:0007669"/>
    <property type="project" value="InterPro"/>
</dbReference>
<evidence type="ECO:0000313" key="4">
    <source>
        <dbReference type="EMBL" id="KAH3688481.1"/>
    </source>
</evidence>
<keyword evidence="5" id="KW-1185">Reference proteome</keyword>
<dbReference type="GO" id="GO:0008270">
    <property type="term" value="F:zinc ion binding"/>
    <property type="evidence" value="ECO:0007669"/>
    <property type="project" value="InterPro"/>
</dbReference>
<dbReference type="PANTHER" id="PTHR46910:SF13">
    <property type="entry name" value="SPECIFIC TRANSCRIPTION FACTOR, PUTATIVE (AFU_ORTHOLOGUE AFUA_4G06190)-RELATED"/>
    <property type="match status" value="1"/>
</dbReference>
<keyword evidence="1" id="KW-0539">Nucleus</keyword>
<dbReference type="Gene3D" id="4.10.240.10">
    <property type="entry name" value="Zn(2)-C6 fungal-type DNA-binding domain"/>
    <property type="match status" value="1"/>
</dbReference>
<evidence type="ECO:0000256" key="2">
    <source>
        <dbReference type="SAM" id="MobiDB-lite"/>
    </source>
</evidence>